<evidence type="ECO:0000256" key="3">
    <source>
        <dbReference type="ARBA" id="ARBA00022989"/>
    </source>
</evidence>
<keyword evidence="8" id="KW-1185">Reference proteome</keyword>
<sequence>MFKPKLFTCLKSYSKDQFYKDIIAGIIVAIIAIPLSVALGIASGVGPEQGLITATIGGFLVSLLGGSRVQVAGPTGAFVVIVYGIIEKYGIEGLAIATIMGGMILVLMGFAKLGSLIKFIPYPITTGFTSGIAVVIFSTQIKDFLGLNMEKVPSEFIEKWLAYIENFSSLNLWALLLGVLTICILIIVPKINKKIPGALVAIIITTLIANIFKLDVNTIGLQFGTIKSQGLHIRAMSVDFNTIQMLFMPAVAIALLGGVESLLSAVVADGMIGGNHRSNTELIGQGIANVFSGLFGGIPVTGAIARTSANVKLGGRTPVAGIVHALVVFIIMTFFMPLFSYVPMATLAGILIIVAYNMGEWHGFTNLHKYPKSDAFVFLTTFILTVIIDLIVAIEVGMVLASFLFMIRMARISNTSLIVHSESSWGDELRIPKDKIFQEHVMYYEIEGPFFFGAADKFIQAIKEIHSMPKVLMLSLKDVPTIDATGYYALEQFCNECLRSNTEPIFLSLNEELETRLNKYGFIEKVGEHRFYKNLNEAKKYLNQLEFNKN</sequence>
<dbReference type="PROSITE" id="PS50801">
    <property type="entry name" value="STAS"/>
    <property type="match status" value="1"/>
</dbReference>
<dbReference type="CDD" id="cd07042">
    <property type="entry name" value="STAS_SulP_like_sulfate_transporter"/>
    <property type="match status" value="1"/>
</dbReference>
<proteinExistence type="predicted"/>
<organism evidence="7 8">
    <name type="scientific">Anaeromicrobium sediminis</name>
    <dbReference type="NCBI Taxonomy" id="1478221"/>
    <lineage>
        <taxon>Bacteria</taxon>
        <taxon>Bacillati</taxon>
        <taxon>Bacillota</taxon>
        <taxon>Clostridia</taxon>
        <taxon>Peptostreptococcales</taxon>
        <taxon>Thermotaleaceae</taxon>
        <taxon>Anaeromicrobium</taxon>
    </lineage>
</organism>
<dbReference type="Pfam" id="PF01740">
    <property type="entry name" value="STAS"/>
    <property type="match status" value="1"/>
</dbReference>
<dbReference type="InterPro" id="IPR001902">
    <property type="entry name" value="SLC26A/SulP_fam"/>
</dbReference>
<keyword evidence="4 5" id="KW-0472">Membrane</keyword>
<feature type="transmembrane region" description="Helical" evidence="5">
    <location>
        <begin position="160"/>
        <end position="188"/>
    </location>
</feature>
<dbReference type="GO" id="GO:0055085">
    <property type="term" value="P:transmembrane transport"/>
    <property type="evidence" value="ECO:0007669"/>
    <property type="project" value="InterPro"/>
</dbReference>
<evidence type="ECO:0000256" key="1">
    <source>
        <dbReference type="ARBA" id="ARBA00004141"/>
    </source>
</evidence>
<feature type="transmembrane region" description="Helical" evidence="5">
    <location>
        <begin position="93"/>
        <end position="113"/>
    </location>
</feature>
<reference evidence="7 8" key="1">
    <citation type="submission" date="2017-06" db="EMBL/GenBank/DDBJ databases">
        <title>Draft genome sequence of anaerobic fermentative bacterium Anaeromicrobium sediminis DY2726D isolated from West Pacific Ocean sediments.</title>
        <authorList>
            <person name="Zeng X."/>
        </authorList>
    </citation>
    <scope>NUCLEOTIDE SEQUENCE [LARGE SCALE GENOMIC DNA]</scope>
    <source>
        <strain evidence="7 8">DY2726D</strain>
    </source>
</reference>
<keyword evidence="3 5" id="KW-1133">Transmembrane helix</keyword>
<feature type="transmembrane region" description="Helical" evidence="5">
    <location>
        <begin position="21"/>
        <end position="42"/>
    </location>
</feature>
<feature type="transmembrane region" description="Helical" evidence="5">
    <location>
        <begin position="246"/>
        <end position="267"/>
    </location>
</feature>
<name>A0A267ME80_9FIRM</name>
<feature type="transmembrane region" description="Helical" evidence="5">
    <location>
        <begin position="376"/>
        <end position="407"/>
    </location>
</feature>
<dbReference type="InterPro" id="IPR036513">
    <property type="entry name" value="STAS_dom_sf"/>
</dbReference>
<dbReference type="AlphaFoldDB" id="A0A267ME80"/>
<dbReference type="RefSeq" id="WP_095135081.1">
    <property type="nucleotide sequence ID" value="NZ_NIBG01000022.1"/>
</dbReference>
<feature type="transmembrane region" description="Helical" evidence="5">
    <location>
        <begin position="119"/>
        <end position="139"/>
    </location>
</feature>
<dbReference type="Gene3D" id="3.30.750.24">
    <property type="entry name" value="STAS domain"/>
    <property type="match status" value="1"/>
</dbReference>
<evidence type="ECO:0000256" key="4">
    <source>
        <dbReference type="ARBA" id="ARBA00023136"/>
    </source>
</evidence>
<protein>
    <submittedName>
        <fullName evidence="7">Sodium-independent anion transporter</fullName>
    </submittedName>
</protein>
<dbReference type="OrthoDB" id="9771198at2"/>
<feature type="transmembrane region" description="Helical" evidence="5">
    <location>
        <begin position="287"/>
        <end position="305"/>
    </location>
</feature>
<dbReference type="Proteomes" id="UP000216024">
    <property type="component" value="Unassembled WGS sequence"/>
</dbReference>
<dbReference type="InterPro" id="IPR011547">
    <property type="entry name" value="SLC26A/SulP_dom"/>
</dbReference>
<evidence type="ECO:0000313" key="8">
    <source>
        <dbReference type="Proteomes" id="UP000216024"/>
    </source>
</evidence>
<feature type="domain" description="STAS" evidence="6">
    <location>
        <begin position="439"/>
        <end position="542"/>
    </location>
</feature>
<feature type="transmembrane region" description="Helical" evidence="5">
    <location>
        <begin position="69"/>
        <end position="86"/>
    </location>
</feature>
<evidence type="ECO:0000259" key="6">
    <source>
        <dbReference type="PROSITE" id="PS50801"/>
    </source>
</evidence>
<dbReference type="EMBL" id="NIBG01000022">
    <property type="protein sequence ID" value="PAB57856.1"/>
    <property type="molecule type" value="Genomic_DNA"/>
</dbReference>
<evidence type="ECO:0000256" key="2">
    <source>
        <dbReference type="ARBA" id="ARBA00022692"/>
    </source>
</evidence>
<feature type="transmembrane region" description="Helical" evidence="5">
    <location>
        <begin position="194"/>
        <end position="212"/>
    </location>
</feature>
<comment type="subcellular location">
    <subcellularLocation>
        <location evidence="1">Membrane</location>
        <topology evidence="1">Multi-pass membrane protein</topology>
    </subcellularLocation>
</comment>
<comment type="caution">
    <text evidence="7">The sequence shown here is derived from an EMBL/GenBank/DDBJ whole genome shotgun (WGS) entry which is preliminary data.</text>
</comment>
<dbReference type="GO" id="GO:0016020">
    <property type="term" value="C:membrane"/>
    <property type="evidence" value="ECO:0007669"/>
    <property type="project" value="UniProtKB-SubCell"/>
</dbReference>
<keyword evidence="2 5" id="KW-0812">Transmembrane</keyword>
<feature type="transmembrane region" description="Helical" evidence="5">
    <location>
        <begin position="326"/>
        <end position="356"/>
    </location>
</feature>
<dbReference type="Pfam" id="PF00916">
    <property type="entry name" value="Sulfate_transp"/>
    <property type="match status" value="1"/>
</dbReference>
<gene>
    <name evidence="7" type="ORF">CCE28_17815</name>
</gene>
<accession>A0A267ME80</accession>
<evidence type="ECO:0000256" key="5">
    <source>
        <dbReference type="SAM" id="Phobius"/>
    </source>
</evidence>
<evidence type="ECO:0000313" key="7">
    <source>
        <dbReference type="EMBL" id="PAB57856.1"/>
    </source>
</evidence>
<dbReference type="PANTHER" id="PTHR11814">
    <property type="entry name" value="SULFATE TRANSPORTER"/>
    <property type="match status" value="1"/>
</dbReference>
<dbReference type="InterPro" id="IPR002645">
    <property type="entry name" value="STAS_dom"/>
</dbReference>
<dbReference type="SUPFAM" id="SSF52091">
    <property type="entry name" value="SpoIIaa-like"/>
    <property type="match status" value="1"/>
</dbReference>